<dbReference type="Proteomes" id="UP001370348">
    <property type="component" value="Chromosome"/>
</dbReference>
<feature type="transmembrane region" description="Helical" evidence="1">
    <location>
        <begin position="12"/>
        <end position="32"/>
    </location>
</feature>
<dbReference type="RefSeq" id="WP_394822990.1">
    <property type="nucleotide sequence ID" value="NZ_CP089984.1"/>
</dbReference>
<sequence>MRRFLSDTRGSGVSNMFSAAPTWFVVFGVFLMNVQLSRNYVQRDMVDHATAIAADTASKVMCADARDFGGAPQGSFTGGRADAIRSSVDPVLGLVSKGSQVCNVEATPKGSSTPGAREIDVKIRCEFPCELPFAAQLMCSGSPKHVTFEGKQTTVAMGCDMKDGA</sequence>
<evidence type="ECO:0000256" key="1">
    <source>
        <dbReference type="SAM" id="Phobius"/>
    </source>
</evidence>
<dbReference type="EMBL" id="CP089984">
    <property type="protein sequence ID" value="WXB13366.1"/>
    <property type="molecule type" value="Genomic_DNA"/>
</dbReference>
<keyword evidence="3" id="KW-1185">Reference proteome</keyword>
<keyword evidence="1" id="KW-0472">Membrane</keyword>
<protein>
    <recommendedName>
        <fullName evidence="4">Flp pilus-assembly TadG-like N-terminal domain-containing protein</fullName>
    </recommendedName>
</protein>
<keyword evidence="1" id="KW-0812">Transmembrane</keyword>
<organism evidence="2 3">
    <name type="scientific">Pendulispora albinea</name>
    <dbReference type="NCBI Taxonomy" id="2741071"/>
    <lineage>
        <taxon>Bacteria</taxon>
        <taxon>Pseudomonadati</taxon>
        <taxon>Myxococcota</taxon>
        <taxon>Myxococcia</taxon>
        <taxon>Myxococcales</taxon>
        <taxon>Sorangiineae</taxon>
        <taxon>Pendulisporaceae</taxon>
        <taxon>Pendulispora</taxon>
    </lineage>
</organism>
<keyword evidence="1" id="KW-1133">Transmembrane helix</keyword>
<reference evidence="2 3" key="1">
    <citation type="submission" date="2021-12" db="EMBL/GenBank/DDBJ databases">
        <title>Discovery of the Pendulisporaceae a myxobacterial family with distinct sporulation behavior and unique specialized metabolism.</title>
        <authorList>
            <person name="Garcia R."/>
            <person name="Popoff A."/>
            <person name="Bader C.D."/>
            <person name="Loehr J."/>
            <person name="Walesch S."/>
            <person name="Walt C."/>
            <person name="Boldt J."/>
            <person name="Bunk B."/>
            <person name="Haeckl F.J.F.P.J."/>
            <person name="Gunesch A.P."/>
            <person name="Birkelbach J."/>
            <person name="Nuebel U."/>
            <person name="Pietschmann T."/>
            <person name="Bach T."/>
            <person name="Mueller R."/>
        </authorList>
    </citation>
    <scope>NUCLEOTIDE SEQUENCE [LARGE SCALE GENOMIC DNA]</scope>
    <source>
        <strain evidence="2 3">MSr11954</strain>
    </source>
</reference>
<evidence type="ECO:0008006" key="4">
    <source>
        <dbReference type="Google" id="ProtNLM"/>
    </source>
</evidence>
<accession>A0ABZ2LU96</accession>
<proteinExistence type="predicted"/>
<gene>
    <name evidence="2" type="ORF">LZC94_36680</name>
</gene>
<evidence type="ECO:0000313" key="3">
    <source>
        <dbReference type="Proteomes" id="UP001370348"/>
    </source>
</evidence>
<name>A0ABZ2LU96_9BACT</name>
<evidence type="ECO:0000313" key="2">
    <source>
        <dbReference type="EMBL" id="WXB13366.1"/>
    </source>
</evidence>